<evidence type="ECO:0000256" key="1">
    <source>
        <dbReference type="SAM" id="Phobius"/>
    </source>
</evidence>
<keyword evidence="1" id="KW-1133">Transmembrane helix</keyword>
<name>A0A9N8KS85_CHRIL</name>
<proteinExistence type="predicted"/>
<evidence type="ECO:0000313" key="2">
    <source>
        <dbReference type="EMBL" id="CAD0195095.1"/>
    </source>
</evidence>
<dbReference type="AlphaFoldDB" id="A0A9N8KS85"/>
<keyword evidence="3" id="KW-1185">Reference proteome</keyword>
<reference evidence="2" key="1">
    <citation type="submission" date="2021-12" db="EMBL/GenBank/DDBJ databases">
        <authorList>
            <person name="King R."/>
        </authorList>
    </citation>
    <scope>NUCLEOTIDE SEQUENCE</scope>
</reference>
<organism evidence="2 3">
    <name type="scientific">Chrysodeixis includens</name>
    <name type="common">Soybean looper</name>
    <name type="synonym">Pseudoplusia includens</name>
    <dbReference type="NCBI Taxonomy" id="689277"/>
    <lineage>
        <taxon>Eukaryota</taxon>
        <taxon>Metazoa</taxon>
        <taxon>Ecdysozoa</taxon>
        <taxon>Arthropoda</taxon>
        <taxon>Hexapoda</taxon>
        <taxon>Insecta</taxon>
        <taxon>Pterygota</taxon>
        <taxon>Neoptera</taxon>
        <taxon>Endopterygota</taxon>
        <taxon>Lepidoptera</taxon>
        <taxon>Glossata</taxon>
        <taxon>Ditrysia</taxon>
        <taxon>Noctuoidea</taxon>
        <taxon>Noctuidae</taxon>
        <taxon>Plusiinae</taxon>
        <taxon>Chrysodeixis</taxon>
    </lineage>
</organism>
<evidence type="ECO:0000313" key="3">
    <source>
        <dbReference type="Proteomes" id="UP001154114"/>
    </source>
</evidence>
<keyword evidence="1" id="KW-0812">Transmembrane</keyword>
<sequence>MWCSNCCTLSKMVLHPKHMYEWSQFVRMILIFGSPSFTNTPLTIGTSVSITSILNFFIASFFIGLGTIVTTLFVLATSMLCSFLSIMFTIQGISSFPRLFRYSSMFAVLFRNSKSESELYSESGKGWTTILFSDVFFNFSCTEDSSQSCEQRALT</sequence>
<dbReference type="Proteomes" id="UP001154114">
    <property type="component" value="Chromosome 2"/>
</dbReference>
<gene>
    <name evidence="2" type="ORF">CINC_LOCUS5943</name>
</gene>
<keyword evidence="1" id="KW-0472">Membrane</keyword>
<dbReference type="EMBL" id="LR824005">
    <property type="protein sequence ID" value="CAD0195095.1"/>
    <property type="molecule type" value="Genomic_DNA"/>
</dbReference>
<accession>A0A9N8KS85</accession>
<protein>
    <submittedName>
        <fullName evidence="2">Uncharacterized protein</fullName>
    </submittedName>
</protein>
<feature type="transmembrane region" description="Helical" evidence="1">
    <location>
        <begin position="82"/>
        <end position="100"/>
    </location>
</feature>